<evidence type="ECO:0000313" key="3">
    <source>
        <dbReference type="Proteomes" id="UP000799779"/>
    </source>
</evidence>
<evidence type="ECO:0000313" key="2">
    <source>
        <dbReference type="EMBL" id="KAF2001310.1"/>
    </source>
</evidence>
<proteinExistence type="predicted"/>
<sequence>MIRALRILKVSARPLHTVQPHSTSSSAPTRPPNPDPLRTKLLSSLLVIPPPLPPSTPPSPSPGEKTAKPPSSRHCVVCTGLVEITYAERRLSGRERIGVAGQGRRRGWLRGWCGWQMSWEAM</sequence>
<dbReference type="AlphaFoldDB" id="A0A6A5WHD3"/>
<feature type="compositionally biased region" description="Pro residues" evidence="1">
    <location>
        <begin position="48"/>
        <end position="61"/>
    </location>
</feature>
<accession>A0A6A5WHD3</accession>
<dbReference type="Proteomes" id="UP000799779">
    <property type="component" value="Unassembled WGS sequence"/>
</dbReference>
<feature type="compositionally biased region" description="Polar residues" evidence="1">
    <location>
        <begin position="19"/>
        <end position="28"/>
    </location>
</feature>
<reference evidence="2" key="1">
    <citation type="journal article" date="2020" name="Stud. Mycol.">
        <title>101 Dothideomycetes genomes: a test case for predicting lifestyles and emergence of pathogens.</title>
        <authorList>
            <person name="Haridas S."/>
            <person name="Albert R."/>
            <person name="Binder M."/>
            <person name="Bloem J."/>
            <person name="Labutti K."/>
            <person name="Salamov A."/>
            <person name="Andreopoulos B."/>
            <person name="Baker S."/>
            <person name="Barry K."/>
            <person name="Bills G."/>
            <person name="Bluhm B."/>
            <person name="Cannon C."/>
            <person name="Castanera R."/>
            <person name="Culley D."/>
            <person name="Daum C."/>
            <person name="Ezra D."/>
            <person name="Gonzalez J."/>
            <person name="Henrissat B."/>
            <person name="Kuo A."/>
            <person name="Liang C."/>
            <person name="Lipzen A."/>
            <person name="Lutzoni F."/>
            <person name="Magnuson J."/>
            <person name="Mondo S."/>
            <person name="Nolan M."/>
            <person name="Ohm R."/>
            <person name="Pangilinan J."/>
            <person name="Park H.-J."/>
            <person name="Ramirez L."/>
            <person name="Alfaro M."/>
            <person name="Sun H."/>
            <person name="Tritt A."/>
            <person name="Yoshinaga Y."/>
            <person name="Zwiers L.-H."/>
            <person name="Turgeon B."/>
            <person name="Goodwin S."/>
            <person name="Spatafora J."/>
            <person name="Crous P."/>
            <person name="Grigoriev I."/>
        </authorList>
    </citation>
    <scope>NUCLEOTIDE SEQUENCE</scope>
    <source>
        <strain evidence="2">CBS 123094</strain>
    </source>
</reference>
<evidence type="ECO:0000256" key="1">
    <source>
        <dbReference type="SAM" id="MobiDB-lite"/>
    </source>
</evidence>
<dbReference type="EMBL" id="ML977583">
    <property type="protein sequence ID" value="KAF2001310.1"/>
    <property type="molecule type" value="Genomic_DNA"/>
</dbReference>
<gene>
    <name evidence="2" type="ORF">P154DRAFT_521711</name>
</gene>
<name>A0A6A5WHD3_9PLEO</name>
<feature type="region of interest" description="Disordered" evidence="1">
    <location>
        <begin position="13"/>
        <end position="73"/>
    </location>
</feature>
<protein>
    <submittedName>
        <fullName evidence="2">Uncharacterized protein</fullName>
    </submittedName>
</protein>
<organism evidence="2 3">
    <name type="scientific">Amniculicola lignicola CBS 123094</name>
    <dbReference type="NCBI Taxonomy" id="1392246"/>
    <lineage>
        <taxon>Eukaryota</taxon>
        <taxon>Fungi</taxon>
        <taxon>Dikarya</taxon>
        <taxon>Ascomycota</taxon>
        <taxon>Pezizomycotina</taxon>
        <taxon>Dothideomycetes</taxon>
        <taxon>Pleosporomycetidae</taxon>
        <taxon>Pleosporales</taxon>
        <taxon>Amniculicolaceae</taxon>
        <taxon>Amniculicola</taxon>
    </lineage>
</organism>
<keyword evidence="3" id="KW-1185">Reference proteome</keyword>